<organism evidence="2 3">
    <name type="scientific">Alternaria tenuissima</name>
    <dbReference type="NCBI Taxonomy" id="119927"/>
    <lineage>
        <taxon>Eukaryota</taxon>
        <taxon>Fungi</taxon>
        <taxon>Dikarya</taxon>
        <taxon>Ascomycota</taxon>
        <taxon>Pezizomycotina</taxon>
        <taxon>Dothideomycetes</taxon>
        <taxon>Pleosporomycetidae</taxon>
        <taxon>Pleosporales</taxon>
        <taxon>Pleosporineae</taxon>
        <taxon>Pleosporaceae</taxon>
        <taxon>Alternaria</taxon>
        <taxon>Alternaria sect. Alternaria</taxon>
        <taxon>Alternaria alternata complex</taxon>
    </lineage>
</organism>
<reference evidence="3" key="1">
    <citation type="journal article" date="2019" name="bioRxiv">
        <title>Genomics, evolutionary history and diagnostics of the Alternaria alternata species group including apple and Asian pear pathotypes.</title>
        <authorList>
            <person name="Armitage A.D."/>
            <person name="Cockerton H.M."/>
            <person name="Sreenivasaprasad S."/>
            <person name="Woodhall J.W."/>
            <person name="Lane C.R."/>
            <person name="Harrison R.J."/>
            <person name="Clarkson J.P."/>
        </authorList>
    </citation>
    <scope>NUCLEOTIDE SEQUENCE [LARGE SCALE GENOMIC DNA]</scope>
    <source>
        <strain evidence="3">FERA 1082</strain>
    </source>
</reference>
<feature type="compositionally biased region" description="Basic and acidic residues" evidence="1">
    <location>
        <begin position="103"/>
        <end position="117"/>
    </location>
</feature>
<gene>
    <name evidence="2" type="ORF">AA0114_g7624</name>
</gene>
<comment type="caution">
    <text evidence="2">The sequence shown here is derived from an EMBL/GenBank/DDBJ whole genome shotgun (WGS) entry which is preliminary data.</text>
</comment>
<dbReference type="Proteomes" id="UP000292402">
    <property type="component" value="Unassembled WGS sequence"/>
</dbReference>
<dbReference type="AlphaFoldDB" id="A0A4Q4MC68"/>
<evidence type="ECO:0000313" key="2">
    <source>
        <dbReference type="EMBL" id="RYN47651.1"/>
    </source>
</evidence>
<sequence>MVFLPPGAPYNILEPYTAFFQRVMDGGPIGPAPHRVCDIVETFTLDNIEFRPGMQGEILEKATDEGGVQWARIFIEGVTEIGTKPDDRKKWVPLDKIKIGSDWRGHDDGWRSHEHDFVGAASAGHQEEKPESSKKTVHEAS</sequence>
<feature type="compositionally biased region" description="Basic and acidic residues" evidence="1">
    <location>
        <begin position="125"/>
        <end position="141"/>
    </location>
</feature>
<accession>A0A4Q4MC68</accession>
<protein>
    <submittedName>
        <fullName evidence="2">Uncharacterized protein</fullName>
    </submittedName>
</protein>
<feature type="region of interest" description="Disordered" evidence="1">
    <location>
        <begin position="103"/>
        <end position="141"/>
    </location>
</feature>
<evidence type="ECO:0000313" key="3">
    <source>
        <dbReference type="Proteomes" id="UP000292402"/>
    </source>
</evidence>
<name>A0A4Q4MC68_9PLEO</name>
<evidence type="ECO:0000256" key="1">
    <source>
        <dbReference type="SAM" id="MobiDB-lite"/>
    </source>
</evidence>
<proteinExistence type="predicted"/>
<dbReference type="EMBL" id="PDXA01000025">
    <property type="protein sequence ID" value="RYN47651.1"/>
    <property type="molecule type" value="Genomic_DNA"/>
</dbReference>